<dbReference type="Proteomes" id="UP000076603">
    <property type="component" value="Unassembled WGS sequence"/>
</dbReference>
<dbReference type="OrthoDB" id="9782542at2"/>
<dbReference type="EMBL" id="LWAE01000003">
    <property type="protein sequence ID" value="KZL91176.1"/>
    <property type="molecule type" value="Genomic_DNA"/>
</dbReference>
<name>A0A161XA84_9CLOT</name>
<evidence type="ECO:0000313" key="4">
    <source>
        <dbReference type="EMBL" id="KZL91176.1"/>
    </source>
</evidence>
<dbReference type="AlphaFoldDB" id="A0A161XA84"/>
<dbReference type="RefSeq" id="WP_066623478.1">
    <property type="nucleotide sequence ID" value="NZ_FQXL01000016.1"/>
</dbReference>
<evidence type="ECO:0000256" key="2">
    <source>
        <dbReference type="SAM" id="Phobius"/>
    </source>
</evidence>
<reference evidence="4 5" key="1">
    <citation type="submission" date="2016-04" db="EMBL/GenBank/DDBJ databases">
        <title>Genome sequence of Clostridium magnum DSM 2767.</title>
        <authorList>
            <person name="Poehlein A."/>
            <person name="Uhlig R."/>
            <person name="Fischer R."/>
            <person name="Bahl H."/>
            <person name="Daniel R."/>
        </authorList>
    </citation>
    <scope>NUCLEOTIDE SEQUENCE [LARGE SCALE GENOMIC DNA]</scope>
    <source>
        <strain evidence="4 5">DSM 2767</strain>
    </source>
</reference>
<dbReference type="PANTHER" id="PTHR33392">
    <property type="entry name" value="POLYISOPRENYL-TEICHOIC ACID--PEPTIDOGLYCAN TEICHOIC ACID TRANSFERASE TAGU"/>
    <property type="match status" value="1"/>
</dbReference>
<dbReference type="InterPro" id="IPR004474">
    <property type="entry name" value="LytR_CpsA_psr"/>
</dbReference>
<dbReference type="PANTHER" id="PTHR33392:SF6">
    <property type="entry name" value="POLYISOPRENYL-TEICHOIC ACID--PEPTIDOGLYCAN TEICHOIC ACID TRANSFERASE TAGU"/>
    <property type="match status" value="1"/>
</dbReference>
<comment type="caution">
    <text evidence="4">The sequence shown here is derived from an EMBL/GenBank/DDBJ whole genome shotgun (WGS) entry which is preliminary data.</text>
</comment>
<dbReference type="InterPro" id="IPR050922">
    <property type="entry name" value="LytR/CpsA/Psr_CW_biosynth"/>
</dbReference>
<gene>
    <name evidence="4" type="primary">msrR</name>
    <name evidence="4" type="ORF">CLMAG_29340</name>
</gene>
<dbReference type="NCBIfam" id="TIGR00350">
    <property type="entry name" value="lytR_cpsA_psr"/>
    <property type="match status" value="1"/>
</dbReference>
<feature type="transmembrane region" description="Helical" evidence="2">
    <location>
        <begin position="7"/>
        <end position="29"/>
    </location>
</feature>
<proteinExistence type="inferred from homology"/>
<sequence>MSKIKKVAIWILSIILLIGMIFTGSYSFAKYKYNSDLVKNETSKEDTSEAPEVEEKNYETETNIKNILLVGVDTRGDYEDSKTDTIIIATIDPNTKKVKLTSLMRDMYVEIPGKGYNKINSAFQIGGIELLKKTIRYNFDLNIDYYASIDFQGFQSLIDKVGGIELDVKKHEVNEINKYIEEVNGSKSTVINKEGMQFLNGQQALSYCRIRKVGNSDYERTERQRRVLSLLLSKLKEVNTTKLPSIYSTISPYVKTDISFGSVLKLGYTVYNFDSYTPDTLRLPVDNCYKDTYIKGMSVLIPNLKETAIELHKFIYPSTESYNVKVPDNSSIYNGRKAEITTINENVVSM</sequence>
<keyword evidence="2" id="KW-0472">Membrane</keyword>
<keyword evidence="2" id="KW-1133">Transmembrane helix</keyword>
<dbReference type="Pfam" id="PF03816">
    <property type="entry name" value="LytR_cpsA_psr"/>
    <property type="match status" value="1"/>
</dbReference>
<feature type="domain" description="Cell envelope-related transcriptional attenuator" evidence="3">
    <location>
        <begin position="82"/>
        <end position="236"/>
    </location>
</feature>
<dbReference type="STRING" id="1121326.CLMAG_29340"/>
<evidence type="ECO:0000259" key="3">
    <source>
        <dbReference type="Pfam" id="PF03816"/>
    </source>
</evidence>
<comment type="similarity">
    <text evidence="1">Belongs to the LytR/CpsA/Psr (LCP) family.</text>
</comment>
<keyword evidence="5" id="KW-1185">Reference proteome</keyword>
<protein>
    <submittedName>
        <fullName evidence="4">Regulatory protein MsrR</fullName>
    </submittedName>
</protein>
<evidence type="ECO:0000256" key="1">
    <source>
        <dbReference type="ARBA" id="ARBA00006068"/>
    </source>
</evidence>
<accession>A0A161XA84</accession>
<keyword evidence="2" id="KW-0812">Transmembrane</keyword>
<dbReference type="Gene3D" id="3.40.630.190">
    <property type="entry name" value="LCP protein"/>
    <property type="match status" value="1"/>
</dbReference>
<evidence type="ECO:0000313" key="5">
    <source>
        <dbReference type="Proteomes" id="UP000076603"/>
    </source>
</evidence>
<organism evidence="4 5">
    <name type="scientific">Clostridium magnum DSM 2767</name>
    <dbReference type="NCBI Taxonomy" id="1121326"/>
    <lineage>
        <taxon>Bacteria</taxon>
        <taxon>Bacillati</taxon>
        <taxon>Bacillota</taxon>
        <taxon>Clostridia</taxon>
        <taxon>Eubacteriales</taxon>
        <taxon>Clostridiaceae</taxon>
        <taxon>Clostridium</taxon>
    </lineage>
</organism>
<dbReference type="PATRIC" id="fig|1121326.3.peg.2954"/>